<dbReference type="Proteomes" id="UP000789525">
    <property type="component" value="Unassembled WGS sequence"/>
</dbReference>
<evidence type="ECO:0000313" key="1">
    <source>
        <dbReference type="EMBL" id="CAG8634452.1"/>
    </source>
</evidence>
<evidence type="ECO:0000313" key="2">
    <source>
        <dbReference type="Proteomes" id="UP000789525"/>
    </source>
</evidence>
<sequence>MALYPDSIVLMEFTPVQITTSFAILANSSMWSQRTAQRMARCTKSRLILVCRTWKQAIDMIKMNDKWVVDHTCSNQPGSTSVDTHQSSRLNLNCQVIHPISQFSIQWKYPVSAVSIRITHITDTDWVRAKSVKDLVSFPEQVRTLCIDLGKVRVYQEVITDIETMFIRLTTLHMILSNNSLLQRSLTIPTLMTLSLLIPRQTTLNSPLGVQWSFPALLFVEDSPNENPILVHFPHDSADIPPRLLPMLGTYAELTSSGGELWSNRSISHWGAR</sequence>
<proteinExistence type="predicted"/>
<dbReference type="EMBL" id="CAJVPT010018472">
    <property type="protein sequence ID" value="CAG8634452.1"/>
    <property type="molecule type" value="Genomic_DNA"/>
</dbReference>
<keyword evidence="2" id="KW-1185">Reference proteome</keyword>
<accession>A0ACA9N647</accession>
<reference evidence="1" key="1">
    <citation type="submission" date="2021-06" db="EMBL/GenBank/DDBJ databases">
        <authorList>
            <person name="Kallberg Y."/>
            <person name="Tangrot J."/>
            <person name="Rosling A."/>
        </authorList>
    </citation>
    <scope>NUCLEOTIDE SEQUENCE</scope>
    <source>
        <strain evidence="1">CL356</strain>
    </source>
</reference>
<comment type="caution">
    <text evidence="1">The sequence shown here is derived from an EMBL/GenBank/DDBJ whole genome shotgun (WGS) entry which is preliminary data.</text>
</comment>
<protein>
    <submittedName>
        <fullName evidence="1">6742_t:CDS:1</fullName>
    </submittedName>
</protein>
<organism evidence="1 2">
    <name type="scientific">Acaulospora colombiana</name>
    <dbReference type="NCBI Taxonomy" id="27376"/>
    <lineage>
        <taxon>Eukaryota</taxon>
        <taxon>Fungi</taxon>
        <taxon>Fungi incertae sedis</taxon>
        <taxon>Mucoromycota</taxon>
        <taxon>Glomeromycotina</taxon>
        <taxon>Glomeromycetes</taxon>
        <taxon>Diversisporales</taxon>
        <taxon>Acaulosporaceae</taxon>
        <taxon>Acaulospora</taxon>
    </lineage>
</organism>
<name>A0ACA9N647_9GLOM</name>
<gene>
    <name evidence="1" type="ORF">ACOLOM_LOCUS7744</name>
</gene>